<dbReference type="CDD" id="cd00082">
    <property type="entry name" value="HisKA"/>
    <property type="match status" value="1"/>
</dbReference>
<dbReference type="KEGG" id="bav:BAV1065"/>
<evidence type="ECO:0000259" key="17">
    <source>
        <dbReference type="PROSITE" id="PS50885"/>
    </source>
</evidence>
<dbReference type="Pfam" id="PF00512">
    <property type="entry name" value="HisKA"/>
    <property type="match status" value="1"/>
</dbReference>
<dbReference type="Proteomes" id="UP000001977">
    <property type="component" value="Chromosome"/>
</dbReference>
<evidence type="ECO:0000259" key="16">
    <source>
        <dbReference type="PROSITE" id="PS50109"/>
    </source>
</evidence>
<dbReference type="SUPFAM" id="SSF47384">
    <property type="entry name" value="Homodimeric domain of signal transducing histidine kinase"/>
    <property type="match status" value="1"/>
</dbReference>
<dbReference type="InterPro" id="IPR050980">
    <property type="entry name" value="2C_sensor_his_kinase"/>
</dbReference>
<evidence type="ECO:0000256" key="7">
    <source>
        <dbReference type="ARBA" id="ARBA00022679"/>
    </source>
</evidence>
<dbReference type="GO" id="GO:0005524">
    <property type="term" value="F:ATP binding"/>
    <property type="evidence" value="ECO:0007669"/>
    <property type="project" value="UniProtKB-KW"/>
</dbReference>
<dbReference type="Pfam" id="PF00672">
    <property type="entry name" value="HAMP"/>
    <property type="match status" value="1"/>
</dbReference>
<evidence type="ECO:0000256" key="1">
    <source>
        <dbReference type="ARBA" id="ARBA00000085"/>
    </source>
</evidence>
<keyword evidence="6" id="KW-0597">Phosphoprotein</keyword>
<dbReference type="InterPro" id="IPR032408">
    <property type="entry name" value="RisS_PPD"/>
</dbReference>
<sequence>MAATDSADRTRQEQGLVPHLRKNLKQLTSGLRLGLFGRTFLLLAALMLVSLVAWLQVFFSMELGPRANQMAQRVITAVNITRTALIYSQADERSKLLLDLATNEGIQVYPREITDFTQPLPDDDYWQRVAQHIRSRFGAETQIAWSVNQVPGFWVSFRIDQDLYWLVFEREQIGLTGGIEWLGWGATALLLSLVGAAVSVGFVNRPLSRLARAAQVLSRGETPAPLPEQGPREIRDLNASFNRMAKDLRQAEADRELMLAGISHDLRTPLARMRLEIEMSGVTEDARQAIDDDLGQIDHSIGQLMEYARPAGTLPQLATDISSVLSELYERERSHTASLGGELEARIEPGLRARITALDLKRIVGNLIENARRYGRSTDGMAHLVMTVQSEGNMPAIEVSDRGPGIAPEEVERLLRPFSRGEAARTGVSGAGLGLAIVERLLKHVGGSLKMLPRHGGGLIARIELPKVKFRNYQLDTANQ</sequence>
<keyword evidence="14 15" id="KW-0472">Membrane</keyword>
<keyword evidence="4" id="KW-1003">Cell membrane</keyword>
<dbReference type="GO" id="GO:0005886">
    <property type="term" value="C:plasma membrane"/>
    <property type="evidence" value="ECO:0007669"/>
    <property type="project" value="UniProtKB-SubCell"/>
</dbReference>
<keyword evidence="13" id="KW-0902">Two-component regulatory system</keyword>
<comment type="subcellular location">
    <subcellularLocation>
        <location evidence="2">Cell inner membrane</location>
        <topology evidence="2">Multi-pass membrane protein</topology>
    </subcellularLocation>
</comment>
<dbReference type="SUPFAM" id="SSF55874">
    <property type="entry name" value="ATPase domain of HSP90 chaperone/DNA topoisomerase II/histidine kinase"/>
    <property type="match status" value="1"/>
</dbReference>
<dbReference type="PROSITE" id="PS50109">
    <property type="entry name" value="HIS_KIN"/>
    <property type="match status" value="1"/>
</dbReference>
<proteinExistence type="predicted"/>
<dbReference type="InterPro" id="IPR005467">
    <property type="entry name" value="His_kinase_dom"/>
</dbReference>
<dbReference type="PANTHER" id="PTHR44936:SF5">
    <property type="entry name" value="SENSOR HISTIDINE KINASE ENVZ"/>
    <property type="match status" value="1"/>
</dbReference>
<protein>
    <recommendedName>
        <fullName evidence="3">histidine kinase</fullName>
        <ecNumber evidence="3">2.7.13.3</ecNumber>
    </recommendedName>
</protein>
<dbReference type="InterPro" id="IPR004358">
    <property type="entry name" value="Sig_transdc_His_kin-like_C"/>
</dbReference>
<evidence type="ECO:0000256" key="8">
    <source>
        <dbReference type="ARBA" id="ARBA00022692"/>
    </source>
</evidence>
<dbReference type="Gene3D" id="1.10.8.500">
    <property type="entry name" value="HAMP domain in histidine kinase"/>
    <property type="match status" value="1"/>
</dbReference>
<evidence type="ECO:0000256" key="12">
    <source>
        <dbReference type="ARBA" id="ARBA00022989"/>
    </source>
</evidence>
<feature type="domain" description="HAMP" evidence="17">
    <location>
        <begin position="201"/>
        <end position="253"/>
    </location>
</feature>
<dbReference type="SMART" id="SM00388">
    <property type="entry name" value="HisKA"/>
    <property type="match status" value="1"/>
</dbReference>
<feature type="domain" description="Histidine kinase" evidence="16">
    <location>
        <begin position="261"/>
        <end position="469"/>
    </location>
</feature>
<dbReference type="AlphaFoldDB" id="Q2KUW0"/>
<keyword evidence="5" id="KW-0997">Cell inner membrane</keyword>
<evidence type="ECO:0000313" key="19">
    <source>
        <dbReference type="Proteomes" id="UP000001977"/>
    </source>
</evidence>
<keyword evidence="11" id="KW-0067">ATP-binding</keyword>
<evidence type="ECO:0000256" key="13">
    <source>
        <dbReference type="ARBA" id="ARBA00023012"/>
    </source>
</evidence>
<keyword evidence="10 18" id="KW-0418">Kinase</keyword>
<evidence type="ECO:0000256" key="9">
    <source>
        <dbReference type="ARBA" id="ARBA00022741"/>
    </source>
</evidence>
<evidence type="ECO:0000256" key="3">
    <source>
        <dbReference type="ARBA" id="ARBA00012438"/>
    </source>
</evidence>
<dbReference type="PRINTS" id="PR00344">
    <property type="entry name" value="BCTRLSENSOR"/>
</dbReference>
<keyword evidence="12 15" id="KW-1133">Transmembrane helix</keyword>
<evidence type="ECO:0000256" key="6">
    <source>
        <dbReference type="ARBA" id="ARBA00022553"/>
    </source>
</evidence>
<comment type="catalytic activity">
    <reaction evidence="1">
        <text>ATP + protein L-histidine = ADP + protein N-phospho-L-histidine.</text>
        <dbReference type="EC" id="2.7.13.3"/>
    </reaction>
</comment>
<dbReference type="InterPro" id="IPR036097">
    <property type="entry name" value="HisK_dim/P_sf"/>
</dbReference>
<dbReference type="SMART" id="SM00304">
    <property type="entry name" value="HAMP"/>
    <property type="match status" value="1"/>
</dbReference>
<dbReference type="GO" id="GO:0000155">
    <property type="term" value="F:phosphorelay sensor kinase activity"/>
    <property type="evidence" value="ECO:0007669"/>
    <property type="project" value="InterPro"/>
</dbReference>
<dbReference type="InterPro" id="IPR003661">
    <property type="entry name" value="HisK_dim/P_dom"/>
</dbReference>
<accession>Q2KUW0</accession>
<evidence type="ECO:0000256" key="14">
    <source>
        <dbReference type="ARBA" id="ARBA00023136"/>
    </source>
</evidence>
<dbReference type="PROSITE" id="PS50885">
    <property type="entry name" value="HAMP"/>
    <property type="match status" value="1"/>
</dbReference>
<dbReference type="Gene3D" id="3.30.450.300">
    <property type="entry name" value="Sensor histidine kinase RisS, periplasmic domain"/>
    <property type="match status" value="1"/>
</dbReference>
<dbReference type="Gene3D" id="1.10.287.130">
    <property type="match status" value="1"/>
</dbReference>
<keyword evidence="8 15" id="KW-0812">Transmembrane</keyword>
<dbReference type="Pfam" id="PF02518">
    <property type="entry name" value="HATPase_c"/>
    <property type="match status" value="1"/>
</dbReference>
<name>Q2KUW0_BORA1</name>
<dbReference type="STRING" id="360910.BAV1065"/>
<dbReference type="HOGENOM" id="CLU_000445_89_27_4"/>
<dbReference type="InterPro" id="IPR036890">
    <property type="entry name" value="HATPase_C_sf"/>
</dbReference>
<organism evidence="18 19">
    <name type="scientific">Bordetella avium (strain 197N)</name>
    <dbReference type="NCBI Taxonomy" id="360910"/>
    <lineage>
        <taxon>Bacteria</taxon>
        <taxon>Pseudomonadati</taxon>
        <taxon>Pseudomonadota</taxon>
        <taxon>Betaproteobacteria</taxon>
        <taxon>Burkholderiales</taxon>
        <taxon>Alcaligenaceae</taxon>
        <taxon>Bordetella</taxon>
    </lineage>
</organism>
<reference evidence="18 19" key="1">
    <citation type="journal article" date="2006" name="J. Bacteriol.">
        <title>Comparison of the genome sequence of the poultry pathogen Bordetella avium with those of B. bronchiseptica, B. pertussis, and B. parapertussis reveals extensive diversity in surface structures associated with host interaction.</title>
        <authorList>
            <person name="Sebaihia M."/>
            <person name="Preston A."/>
            <person name="Maskell D.J."/>
            <person name="Kuzmiak H."/>
            <person name="Connell T.D."/>
            <person name="King N.D."/>
            <person name="Orndorff P.E."/>
            <person name="Miyamoto D.M."/>
            <person name="Thomson N.R."/>
            <person name="Harris D."/>
            <person name="Goble A."/>
            <person name="Lord A."/>
            <person name="Murphy L."/>
            <person name="Quail M.A."/>
            <person name="Rutter S."/>
            <person name="Squares R."/>
            <person name="Squares S."/>
            <person name="Woodward J."/>
            <person name="Parkhill J."/>
            <person name="Temple L.M."/>
        </authorList>
    </citation>
    <scope>NUCLEOTIDE SEQUENCE [LARGE SCALE GENOMIC DNA]</scope>
    <source>
        <strain evidence="18 19">197N</strain>
    </source>
</reference>
<dbReference type="PANTHER" id="PTHR44936">
    <property type="entry name" value="SENSOR PROTEIN CREC"/>
    <property type="match status" value="1"/>
</dbReference>
<evidence type="ECO:0000256" key="10">
    <source>
        <dbReference type="ARBA" id="ARBA00022777"/>
    </source>
</evidence>
<evidence type="ECO:0000256" key="11">
    <source>
        <dbReference type="ARBA" id="ARBA00022840"/>
    </source>
</evidence>
<dbReference type="EC" id="2.7.13.3" evidence="3"/>
<dbReference type="Pfam" id="PF16524">
    <property type="entry name" value="RisS_PPD"/>
    <property type="match status" value="1"/>
</dbReference>
<dbReference type="InterPro" id="IPR003660">
    <property type="entry name" value="HAMP_dom"/>
</dbReference>
<dbReference type="InterPro" id="IPR003594">
    <property type="entry name" value="HATPase_dom"/>
</dbReference>
<dbReference type="EMBL" id="AM167904">
    <property type="protein sequence ID" value="CAJ48674.1"/>
    <property type="molecule type" value="Genomic_DNA"/>
</dbReference>
<keyword evidence="7" id="KW-0808">Transferase</keyword>
<gene>
    <name evidence="18" type="primary">risS</name>
    <name evidence="18" type="ordered locus">BAV1065</name>
</gene>
<feature type="transmembrane region" description="Helical" evidence="15">
    <location>
        <begin position="181"/>
        <end position="203"/>
    </location>
</feature>
<keyword evidence="19" id="KW-1185">Reference proteome</keyword>
<dbReference type="CDD" id="cd06225">
    <property type="entry name" value="HAMP"/>
    <property type="match status" value="1"/>
</dbReference>
<dbReference type="eggNOG" id="COG2205">
    <property type="taxonomic scope" value="Bacteria"/>
</dbReference>
<dbReference type="InterPro" id="IPR038421">
    <property type="entry name" value="RisS_PPD_sf"/>
</dbReference>
<dbReference type="eggNOG" id="COG3850">
    <property type="taxonomic scope" value="Bacteria"/>
</dbReference>
<dbReference type="Gene3D" id="3.30.565.10">
    <property type="entry name" value="Histidine kinase-like ATPase, C-terminal domain"/>
    <property type="match status" value="1"/>
</dbReference>
<evidence type="ECO:0000256" key="5">
    <source>
        <dbReference type="ARBA" id="ARBA00022519"/>
    </source>
</evidence>
<evidence type="ECO:0000256" key="2">
    <source>
        <dbReference type="ARBA" id="ARBA00004429"/>
    </source>
</evidence>
<feature type="transmembrane region" description="Helical" evidence="15">
    <location>
        <begin position="35"/>
        <end position="59"/>
    </location>
</feature>
<evidence type="ECO:0000256" key="15">
    <source>
        <dbReference type="SAM" id="Phobius"/>
    </source>
</evidence>
<dbReference type="SUPFAM" id="SSF158472">
    <property type="entry name" value="HAMP domain-like"/>
    <property type="match status" value="1"/>
</dbReference>
<keyword evidence="9" id="KW-0547">Nucleotide-binding</keyword>
<evidence type="ECO:0000256" key="4">
    <source>
        <dbReference type="ARBA" id="ARBA00022475"/>
    </source>
</evidence>
<dbReference type="OrthoDB" id="9804645at2"/>
<dbReference type="SMART" id="SM00387">
    <property type="entry name" value="HATPase_c"/>
    <property type="match status" value="1"/>
</dbReference>
<evidence type="ECO:0000313" key="18">
    <source>
        <dbReference type="EMBL" id="CAJ48674.1"/>
    </source>
</evidence>
<dbReference type="RefSeq" id="WP_012416749.1">
    <property type="nucleotide sequence ID" value="NC_010645.1"/>
</dbReference>